<keyword evidence="3" id="KW-1185">Reference proteome</keyword>
<proteinExistence type="predicted"/>
<name>A0A4U6WH67_SETVI</name>
<dbReference type="EMBL" id="CM016552">
    <property type="protein sequence ID" value="TKW41595.1"/>
    <property type="molecule type" value="Genomic_DNA"/>
</dbReference>
<dbReference type="Proteomes" id="UP000298652">
    <property type="component" value="Chromosome 1"/>
</dbReference>
<keyword evidence="1" id="KW-0732">Signal</keyword>
<accession>A0A4U6WH67</accession>
<evidence type="ECO:0000313" key="3">
    <source>
        <dbReference type="Proteomes" id="UP000298652"/>
    </source>
</evidence>
<evidence type="ECO:0000256" key="1">
    <source>
        <dbReference type="SAM" id="SignalP"/>
    </source>
</evidence>
<evidence type="ECO:0000313" key="2">
    <source>
        <dbReference type="EMBL" id="TKW41595.1"/>
    </source>
</evidence>
<reference evidence="2" key="1">
    <citation type="submission" date="2019-03" db="EMBL/GenBank/DDBJ databases">
        <title>WGS assembly of Setaria viridis.</title>
        <authorList>
            <person name="Huang P."/>
            <person name="Jenkins J."/>
            <person name="Grimwood J."/>
            <person name="Barry K."/>
            <person name="Healey A."/>
            <person name="Mamidi S."/>
            <person name="Sreedasyam A."/>
            <person name="Shu S."/>
            <person name="Feldman M."/>
            <person name="Wu J."/>
            <person name="Yu Y."/>
            <person name="Chen C."/>
            <person name="Johnson J."/>
            <person name="Rokhsar D."/>
            <person name="Baxter I."/>
            <person name="Schmutz J."/>
            <person name="Brutnell T."/>
            <person name="Kellogg E."/>
        </authorList>
    </citation>
    <scope>NUCLEOTIDE SEQUENCE [LARGE SCALE GENOMIC DNA]</scope>
</reference>
<protein>
    <recommendedName>
        <fullName evidence="4">Lipoprotein</fullName>
    </recommendedName>
</protein>
<evidence type="ECO:0008006" key="4">
    <source>
        <dbReference type="Google" id="ProtNLM"/>
    </source>
</evidence>
<sequence>MSQSIQVSFFLFFSFLFLPVTSQGCSPVFPAISMKHAQDSASFF</sequence>
<dbReference type="Gramene" id="TKW41595">
    <property type="protein sequence ID" value="TKW41595"/>
    <property type="gene ID" value="SEVIR_1G327132v2"/>
</dbReference>
<organism evidence="2 3">
    <name type="scientific">Setaria viridis</name>
    <name type="common">Green bristlegrass</name>
    <name type="synonym">Setaria italica subsp. viridis</name>
    <dbReference type="NCBI Taxonomy" id="4556"/>
    <lineage>
        <taxon>Eukaryota</taxon>
        <taxon>Viridiplantae</taxon>
        <taxon>Streptophyta</taxon>
        <taxon>Embryophyta</taxon>
        <taxon>Tracheophyta</taxon>
        <taxon>Spermatophyta</taxon>
        <taxon>Magnoliopsida</taxon>
        <taxon>Liliopsida</taxon>
        <taxon>Poales</taxon>
        <taxon>Poaceae</taxon>
        <taxon>PACMAD clade</taxon>
        <taxon>Panicoideae</taxon>
        <taxon>Panicodae</taxon>
        <taxon>Paniceae</taxon>
        <taxon>Cenchrinae</taxon>
        <taxon>Setaria</taxon>
    </lineage>
</organism>
<feature type="signal peptide" evidence="1">
    <location>
        <begin position="1"/>
        <end position="22"/>
    </location>
</feature>
<gene>
    <name evidence="2" type="ORF">SEVIR_1G327132v2</name>
</gene>
<feature type="chain" id="PRO_5020628716" description="Lipoprotein" evidence="1">
    <location>
        <begin position="23"/>
        <end position="44"/>
    </location>
</feature>
<dbReference type="AlphaFoldDB" id="A0A4U6WH67"/>